<gene>
    <name evidence="2" type="ORF">DSM25559_3854</name>
</gene>
<dbReference type="CDD" id="cd02227">
    <property type="entry name" value="cupin_TM1112-like"/>
    <property type="match status" value="1"/>
</dbReference>
<feature type="domain" description="(S)-ureidoglycine aminohydrolase cupin" evidence="1">
    <location>
        <begin position="42"/>
        <end position="111"/>
    </location>
</feature>
<evidence type="ECO:0000313" key="3">
    <source>
        <dbReference type="Proteomes" id="UP000187891"/>
    </source>
</evidence>
<dbReference type="Gene3D" id="2.60.120.10">
    <property type="entry name" value="Jelly Rolls"/>
    <property type="match status" value="1"/>
</dbReference>
<dbReference type="Proteomes" id="UP000187891">
    <property type="component" value="Unassembled WGS sequence"/>
</dbReference>
<dbReference type="RefSeq" id="WP_077107118.1">
    <property type="nucleotide sequence ID" value="NZ_FMUE01000010.1"/>
</dbReference>
<dbReference type="STRING" id="1907666.DSM25559_3854"/>
<dbReference type="PANTHER" id="PTHR40943">
    <property type="entry name" value="CYTOPLASMIC PROTEIN-RELATED"/>
    <property type="match status" value="1"/>
</dbReference>
<evidence type="ECO:0000313" key="2">
    <source>
        <dbReference type="EMBL" id="SCX32045.1"/>
    </source>
</evidence>
<dbReference type="PANTHER" id="PTHR40943:SF1">
    <property type="entry name" value="CYTOPLASMIC PROTEIN"/>
    <property type="match status" value="1"/>
</dbReference>
<dbReference type="EMBL" id="FMUE01000010">
    <property type="protein sequence ID" value="SCX32045.1"/>
    <property type="molecule type" value="Genomic_DNA"/>
</dbReference>
<organism evidence="2 3">
    <name type="scientific">Agrobacterium rosae</name>
    <dbReference type="NCBI Taxonomy" id="1972867"/>
    <lineage>
        <taxon>Bacteria</taxon>
        <taxon>Pseudomonadati</taxon>
        <taxon>Pseudomonadota</taxon>
        <taxon>Alphaproteobacteria</taxon>
        <taxon>Hyphomicrobiales</taxon>
        <taxon>Rhizobiaceae</taxon>
        <taxon>Rhizobium/Agrobacterium group</taxon>
        <taxon>Agrobacterium</taxon>
    </lineage>
</organism>
<evidence type="ECO:0000259" key="1">
    <source>
        <dbReference type="Pfam" id="PF05899"/>
    </source>
</evidence>
<dbReference type="SUPFAM" id="SSF51182">
    <property type="entry name" value="RmlC-like cupins"/>
    <property type="match status" value="1"/>
</dbReference>
<proteinExistence type="predicted"/>
<dbReference type="InterPro" id="IPR014710">
    <property type="entry name" value="RmlC-like_jellyroll"/>
</dbReference>
<reference evidence="3" key="1">
    <citation type="submission" date="2016-10" db="EMBL/GenBank/DDBJ databases">
        <authorList>
            <person name="Wibberg D."/>
        </authorList>
    </citation>
    <scope>NUCLEOTIDE SEQUENCE [LARGE SCALE GENOMIC DNA]</scope>
</reference>
<accession>A0A1R3U0I7</accession>
<dbReference type="AlphaFoldDB" id="A0A1R3U0I7"/>
<dbReference type="InterPro" id="IPR011051">
    <property type="entry name" value="RmlC_Cupin_sf"/>
</dbReference>
<name>A0A1R3U0I7_9HYPH</name>
<sequence length="118" mass="13321">MSNMIVFDLQNPGIARESQALPERLIEGSPSYKTWEQDNVANGRIRSGIWEATPGATRSIKGETWEYCTILSGVIELVEDDKEPRRLVAGDTFILRPGFTGTWRTIETVRKLWVIVSP</sequence>
<dbReference type="Pfam" id="PF05899">
    <property type="entry name" value="Cupin_3"/>
    <property type="match status" value="1"/>
</dbReference>
<dbReference type="InterPro" id="IPR008579">
    <property type="entry name" value="UGlyAH_Cupin_dom"/>
</dbReference>
<protein>
    <recommendedName>
        <fullName evidence="1">(S)-ureidoglycine aminohydrolase cupin domain-containing protein</fullName>
    </recommendedName>
</protein>